<dbReference type="HOGENOM" id="CLU_194827_0_0_1"/>
<organism evidence="3">
    <name type="scientific">Oryza glumipatula</name>
    <dbReference type="NCBI Taxonomy" id="40148"/>
    <lineage>
        <taxon>Eukaryota</taxon>
        <taxon>Viridiplantae</taxon>
        <taxon>Streptophyta</taxon>
        <taxon>Embryophyta</taxon>
        <taxon>Tracheophyta</taxon>
        <taxon>Spermatophyta</taxon>
        <taxon>Magnoliopsida</taxon>
        <taxon>Liliopsida</taxon>
        <taxon>Poales</taxon>
        <taxon>Poaceae</taxon>
        <taxon>BOP clade</taxon>
        <taxon>Oryzoideae</taxon>
        <taxon>Oryzeae</taxon>
        <taxon>Oryzinae</taxon>
        <taxon>Oryza</taxon>
    </lineage>
</organism>
<evidence type="ECO:0000313" key="4">
    <source>
        <dbReference type="Proteomes" id="UP000026961"/>
    </source>
</evidence>
<dbReference type="STRING" id="40148.A0A0E0ACY2"/>
<evidence type="ECO:0000256" key="1">
    <source>
        <dbReference type="SAM" id="MobiDB-lite"/>
    </source>
</evidence>
<accession>A0A0E0ACY2</accession>
<reference evidence="3" key="2">
    <citation type="submission" date="2018-05" db="EMBL/GenBank/DDBJ databases">
        <title>OgluRS3 (Oryza glumaepatula Reference Sequence Version 3).</title>
        <authorList>
            <person name="Zhang J."/>
            <person name="Kudrna D."/>
            <person name="Lee S."/>
            <person name="Talag J."/>
            <person name="Welchert J."/>
            <person name="Wing R.A."/>
        </authorList>
    </citation>
    <scope>NUCLEOTIDE SEQUENCE [LARGE SCALE GENOMIC DNA]</scope>
</reference>
<reference evidence="3" key="1">
    <citation type="submission" date="2015-04" db="UniProtKB">
        <authorList>
            <consortium name="EnsemblPlants"/>
        </authorList>
    </citation>
    <scope>IDENTIFICATION</scope>
</reference>
<sequence>MDNQWNAAPSSGTNSDRNVHVNGAEKKAQSQEQQEAEKHLQMRVEAQEKYMRSMMEKAHQALASGATWPAANEQAKISPPGRKGG</sequence>
<feature type="region of interest" description="Disordered" evidence="1">
    <location>
        <begin position="55"/>
        <end position="85"/>
    </location>
</feature>
<evidence type="ECO:0000313" key="3">
    <source>
        <dbReference type="EnsemblPlants" id="OGLUM06G25180.1"/>
    </source>
</evidence>
<feature type="compositionally biased region" description="Polar residues" evidence="1">
    <location>
        <begin position="1"/>
        <end position="16"/>
    </location>
</feature>
<feature type="compositionally biased region" description="Basic and acidic residues" evidence="1">
    <location>
        <begin position="17"/>
        <end position="40"/>
    </location>
</feature>
<evidence type="ECO:0000259" key="2">
    <source>
        <dbReference type="Pfam" id="PF14379"/>
    </source>
</evidence>
<dbReference type="Proteomes" id="UP000026961">
    <property type="component" value="Chromosome 6"/>
</dbReference>
<dbReference type="AlphaFoldDB" id="A0A0E0ACY2"/>
<protein>
    <recommendedName>
        <fullName evidence="2">MYB-CC type transcription factor LHEQLE-containing domain-containing protein</fullName>
    </recommendedName>
</protein>
<dbReference type="EnsemblPlants" id="OGLUM06G25180.1">
    <property type="protein sequence ID" value="OGLUM06G25180.1"/>
    <property type="gene ID" value="OGLUM06G25180"/>
</dbReference>
<feature type="region of interest" description="Disordered" evidence="1">
    <location>
        <begin position="1"/>
        <end position="40"/>
    </location>
</feature>
<name>A0A0E0ACY2_9ORYZ</name>
<dbReference type="Gramene" id="OGLUM06G25180.1">
    <property type="protein sequence ID" value="OGLUM06G25180.1"/>
    <property type="gene ID" value="OGLUM06G25180"/>
</dbReference>
<keyword evidence="4" id="KW-1185">Reference proteome</keyword>
<feature type="domain" description="MYB-CC type transcription factor LHEQLE-containing" evidence="2">
    <location>
        <begin position="31"/>
        <end position="60"/>
    </location>
</feature>
<dbReference type="Pfam" id="PF14379">
    <property type="entry name" value="Myb_CC_LHEQLE"/>
    <property type="match status" value="1"/>
</dbReference>
<proteinExistence type="predicted"/>
<dbReference type="InterPro" id="IPR025756">
    <property type="entry name" value="Myb_CC_LHEQLE"/>
</dbReference>